<feature type="domain" description="Histidine kinase" evidence="10">
    <location>
        <begin position="200"/>
        <end position="411"/>
    </location>
</feature>
<dbReference type="PANTHER" id="PTHR45453:SF1">
    <property type="entry name" value="PHOSPHATE REGULON SENSOR PROTEIN PHOR"/>
    <property type="match status" value="1"/>
</dbReference>
<dbReference type="InterPro" id="IPR005467">
    <property type="entry name" value="His_kinase_dom"/>
</dbReference>
<dbReference type="GO" id="GO:0004721">
    <property type="term" value="F:phosphoprotein phosphatase activity"/>
    <property type="evidence" value="ECO:0007669"/>
    <property type="project" value="TreeGrafter"/>
</dbReference>
<dbReference type="SMART" id="SM00387">
    <property type="entry name" value="HATPase_c"/>
    <property type="match status" value="1"/>
</dbReference>
<dbReference type="SMART" id="SM00388">
    <property type="entry name" value="HisKA"/>
    <property type="match status" value="1"/>
</dbReference>
<comment type="caution">
    <text evidence="11">The sequence shown here is derived from an EMBL/GenBank/DDBJ whole genome shotgun (WGS) entry which is preliminary data.</text>
</comment>
<evidence type="ECO:0000313" key="11">
    <source>
        <dbReference type="EMBL" id="HIR41149.1"/>
    </source>
</evidence>
<dbReference type="Gene3D" id="3.30.565.10">
    <property type="entry name" value="Histidine kinase-like ATPase, C-terminal domain"/>
    <property type="match status" value="1"/>
</dbReference>
<keyword evidence="4" id="KW-0597">Phosphoprotein</keyword>
<organism evidence="11 12">
    <name type="scientific">Candidatus Egerieicola pullicola</name>
    <dbReference type="NCBI Taxonomy" id="2840775"/>
    <lineage>
        <taxon>Bacteria</taxon>
        <taxon>Bacillati</taxon>
        <taxon>Bacillota</taxon>
        <taxon>Clostridia</taxon>
        <taxon>Eubacteriales</taxon>
        <taxon>Oscillospiraceae</taxon>
        <taxon>Oscillospiraceae incertae sedis</taxon>
        <taxon>Candidatus Egerieicola</taxon>
    </lineage>
</organism>
<dbReference type="GO" id="GO:0000155">
    <property type="term" value="F:phosphorelay sensor kinase activity"/>
    <property type="evidence" value="ECO:0007669"/>
    <property type="project" value="InterPro"/>
</dbReference>
<sequence length="411" mass="44613">MAEAELVHQPLLLVGRLYYKVVADADEVLAVLGANNGVFPKPQEGDPSNPDSDASPGNGHGGKGNGFKRWGLSAETPYESRFFSVLLDEEGQVLQTDTGQIAAVDAEDAAACAQGVFAAGSSSGFWGHYRYLRYQSDSGIRVIFLDCNRSLSSFRSTLLTSLSLAGGGLAAVLVLLLIVSKRMIRPVVESYEKQKRFITDAGHELKTPLTIISADTDLAEMDCGENQWLTDIRRQAQRLTGLTNDLIYLSRMEEEQPKLSCIEFPISDVVEEMAHAFLAPATSQGKAFSISVQPMLAYTGDEKSIRQLVSILVDNALKYSPSGGQMALSLEKQGRNLVLTVSNTTDPAMEREQLAHLFDRFYRTDQSRNSQTGGYGLGLSIAKSIVGAHKGKIKSDCRDGHTLSITVTLPS</sequence>
<dbReference type="InterPro" id="IPR036097">
    <property type="entry name" value="HisK_dim/P_sf"/>
</dbReference>
<evidence type="ECO:0000256" key="1">
    <source>
        <dbReference type="ARBA" id="ARBA00000085"/>
    </source>
</evidence>
<evidence type="ECO:0000313" key="12">
    <source>
        <dbReference type="Proteomes" id="UP000886749"/>
    </source>
</evidence>
<comment type="subcellular location">
    <subcellularLocation>
        <location evidence="2">Membrane</location>
    </subcellularLocation>
</comment>
<proteinExistence type="predicted"/>
<dbReference type="InterPro" id="IPR003594">
    <property type="entry name" value="HATPase_dom"/>
</dbReference>
<evidence type="ECO:0000256" key="9">
    <source>
        <dbReference type="SAM" id="Phobius"/>
    </source>
</evidence>
<reference evidence="11" key="1">
    <citation type="submission" date="2020-10" db="EMBL/GenBank/DDBJ databases">
        <authorList>
            <person name="Gilroy R."/>
        </authorList>
    </citation>
    <scope>NUCLEOTIDE SEQUENCE</scope>
    <source>
        <strain evidence="11">CHK184-25365</strain>
    </source>
</reference>
<dbReference type="InterPro" id="IPR004358">
    <property type="entry name" value="Sig_transdc_His_kin-like_C"/>
</dbReference>
<dbReference type="PANTHER" id="PTHR45453">
    <property type="entry name" value="PHOSPHATE REGULON SENSOR PROTEIN PHOR"/>
    <property type="match status" value="1"/>
</dbReference>
<dbReference type="InterPro" id="IPR050351">
    <property type="entry name" value="BphY/WalK/GraS-like"/>
</dbReference>
<dbReference type="EC" id="2.7.13.3" evidence="3"/>
<keyword evidence="5" id="KW-0808">Transferase</keyword>
<dbReference type="InterPro" id="IPR036890">
    <property type="entry name" value="HATPase_C_sf"/>
</dbReference>
<dbReference type="CDD" id="cd00082">
    <property type="entry name" value="HisKA"/>
    <property type="match status" value="1"/>
</dbReference>
<evidence type="ECO:0000256" key="8">
    <source>
        <dbReference type="SAM" id="MobiDB-lite"/>
    </source>
</evidence>
<evidence type="ECO:0000256" key="7">
    <source>
        <dbReference type="ARBA" id="ARBA00023012"/>
    </source>
</evidence>
<dbReference type="Proteomes" id="UP000886749">
    <property type="component" value="Unassembled WGS sequence"/>
</dbReference>
<evidence type="ECO:0000256" key="2">
    <source>
        <dbReference type="ARBA" id="ARBA00004370"/>
    </source>
</evidence>
<reference evidence="11" key="2">
    <citation type="journal article" date="2021" name="PeerJ">
        <title>Extensive microbial diversity within the chicken gut microbiome revealed by metagenomics and culture.</title>
        <authorList>
            <person name="Gilroy R."/>
            <person name="Ravi A."/>
            <person name="Getino M."/>
            <person name="Pursley I."/>
            <person name="Horton D.L."/>
            <person name="Alikhan N.F."/>
            <person name="Baker D."/>
            <person name="Gharbi K."/>
            <person name="Hall N."/>
            <person name="Watson M."/>
            <person name="Adriaenssens E.M."/>
            <person name="Foster-Nyarko E."/>
            <person name="Jarju S."/>
            <person name="Secka A."/>
            <person name="Antonio M."/>
            <person name="Oren A."/>
            <person name="Chaudhuri R.R."/>
            <person name="La Ragione R."/>
            <person name="Hildebrand F."/>
            <person name="Pallen M.J."/>
        </authorList>
    </citation>
    <scope>NUCLEOTIDE SEQUENCE</scope>
    <source>
        <strain evidence="11">CHK184-25365</strain>
    </source>
</reference>
<evidence type="ECO:0000256" key="6">
    <source>
        <dbReference type="ARBA" id="ARBA00022777"/>
    </source>
</evidence>
<gene>
    <name evidence="11" type="ORF">IAB36_04920</name>
</gene>
<keyword evidence="9" id="KW-0472">Membrane</keyword>
<keyword evidence="7" id="KW-0902">Two-component regulatory system</keyword>
<dbReference type="Pfam" id="PF02518">
    <property type="entry name" value="HATPase_c"/>
    <property type="match status" value="1"/>
</dbReference>
<dbReference type="SUPFAM" id="SSF47384">
    <property type="entry name" value="Homodimeric domain of signal transducing histidine kinase"/>
    <property type="match status" value="1"/>
</dbReference>
<dbReference type="PRINTS" id="PR00344">
    <property type="entry name" value="BCTRLSENSOR"/>
</dbReference>
<dbReference type="GO" id="GO:0005886">
    <property type="term" value="C:plasma membrane"/>
    <property type="evidence" value="ECO:0007669"/>
    <property type="project" value="TreeGrafter"/>
</dbReference>
<dbReference type="InterPro" id="IPR003661">
    <property type="entry name" value="HisK_dim/P_dom"/>
</dbReference>
<keyword evidence="9" id="KW-0812">Transmembrane</keyword>
<accession>A0A9D1AJI2</accession>
<dbReference type="GO" id="GO:0016036">
    <property type="term" value="P:cellular response to phosphate starvation"/>
    <property type="evidence" value="ECO:0007669"/>
    <property type="project" value="TreeGrafter"/>
</dbReference>
<comment type="catalytic activity">
    <reaction evidence="1">
        <text>ATP + protein L-histidine = ADP + protein N-phospho-L-histidine.</text>
        <dbReference type="EC" id="2.7.13.3"/>
    </reaction>
</comment>
<dbReference type="PROSITE" id="PS50109">
    <property type="entry name" value="HIS_KIN"/>
    <property type="match status" value="1"/>
</dbReference>
<feature type="transmembrane region" description="Helical" evidence="9">
    <location>
        <begin position="158"/>
        <end position="179"/>
    </location>
</feature>
<dbReference type="Gene3D" id="1.10.287.130">
    <property type="match status" value="1"/>
</dbReference>
<dbReference type="SUPFAM" id="SSF55874">
    <property type="entry name" value="ATPase domain of HSP90 chaperone/DNA topoisomerase II/histidine kinase"/>
    <property type="match status" value="1"/>
</dbReference>
<protein>
    <recommendedName>
        <fullName evidence="3">histidine kinase</fullName>
        <ecNumber evidence="3">2.7.13.3</ecNumber>
    </recommendedName>
</protein>
<keyword evidence="6 11" id="KW-0418">Kinase</keyword>
<feature type="region of interest" description="Disordered" evidence="8">
    <location>
        <begin position="39"/>
        <end position="66"/>
    </location>
</feature>
<evidence type="ECO:0000256" key="4">
    <source>
        <dbReference type="ARBA" id="ARBA00022553"/>
    </source>
</evidence>
<dbReference type="AlphaFoldDB" id="A0A9D1AJI2"/>
<dbReference type="Pfam" id="PF00512">
    <property type="entry name" value="HisKA"/>
    <property type="match status" value="1"/>
</dbReference>
<dbReference type="EMBL" id="DVGY01000108">
    <property type="protein sequence ID" value="HIR41149.1"/>
    <property type="molecule type" value="Genomic_DNA"/>
</dbReference>
<evidence type="ECO:0000259" key="10">
    <source>
        <dbReference type="PROSITE" id="PS50109"/>
    </source>
</evidence>
<dbReference type="FunFam" id="3.30.565.10:FF:000006">
    <property type="entry name" value="Sensor histidine kinase WalK"/>
    <property type="match status" value="1"/>
</dbReference>
<name>A0A9D1AJI2_9FIRM</name>
<evidence type="ECO:0000256" key="5">
    <source>
        <dbReference type="ARBA" id="ARBA00022679"/>
    </source>
</evidence>
<evidence type="ECO:0000256" key="3">
    <source>
        <dbReference type="ARBA" id="ARBA00012438"/>
    </source>
</evidence>
<keyword evidence="9" id="KW-1133">Transmembrane helix</keyword>